<evidence type="ECO:0000256" key="2">
    <source>
        <dbReference type="ARBA" id="ARBA00004418"/>
    </source>
</evidence>
<evidence type="ECO:0000256" key="9">
    <source>
        <dbReference type="ARBA" id="ARBA00022764"/>
    </source>
</evidence>
<organism evidence="18 19">
    <name type="scientific">Mesorhizobium zhangyense</name>
    <dbReference type="NCBI Taxonomy" id="1776730"/>
    <lineage>
        <taxon>Bacteria</taxon>
        <taxon>Pseudomonadati</taxon>
        <taxon>Pseudomonadota</taxon>
        <taxon>Alphaproteobacteria</taxon>
        <taxon>Hyphomicrobiales</taxon>
        <taxon>Phyllobacteriaceae</taxon>
        <taxon>Mesorhizobium</taxon>
    </lineage>
</organism>
<keyword evidence="7" id="KW-0732">Signal</keyword>
<feature type="active site" description="Charge relay system" evidence="14">
    <location>
        <position position="175"/>
    </location>
</feature>
<keyword evidence="12" id="KW-0346">Stress response</keyword>
<dbReference type="PROSITE" id="PS50106">
    <property type="entry name" value="PDZ"/>
    <property type="match status" value="2"/>
</dbReference>
<dbReference type="PANTHER" id="PTHR43343:SF3">
    <property type="entry name" value="PROTEASE DO-LIKE 8, CHLOROPLASTIC"/>
    <property type="match status" value="1"/>
</dbReference>
<dbReference type="InterPro" id="IPR001940">
    <property type="entry name" value="Peptidase_S1C"/>
</dbReference>
<dbReference type="InterPro" id="IPR011782">
    <property type="entry name" value="Pept_S1C_Do"/>
</dbReference>
<dbReference type="PRINTS" id="PR00834">
    <property type="entry name" value="PROTEASES2C"/>
</dbReference>
<dbReference type="GO" id="GO:0004252">
    <property type="term" value="F:serine-type endopeptidase activity"/>
    <property type="evidence" value="ECO:0007669"/>
    <property type="project" value="InterPro"/>
</dbReference>
<feature type="binding site" evidence="15">
    <location>
        <position position="175"/>
    </location>
    <ligand>
        <name>substrate</name>
    </ligand>
</feature>
<dbReference type="SMART" id="SM00228">
    <property type="entry name" value="PDZ"/>
    <property type="match status" value="2"/>
</dbReference>
<evidence type="ECO:0000256" key="6">
    <source>
        <dbReference type="ARBA" id="ARBA00022670"/>
    </source>
</evidence>
<feature type="active site" description="Charge relay system" evidence="14">
    <location>
        <position position="249"/>
    </location>
</feature>
<evidence type="ECO:0000256" key="1">
    <source>
        <dbReference type="ARBA" id="ARBA00001772"/>
    </source>
</evidence>
<evidence type="ECO:0000256" key="8">
    <source>
        <dbReference type="ARBA" id="ARBA00022737"/>
    </source>
</evidence>
<name>A0A7C9R5A7_9HYPH</name>
<evidence type="ECO:0000256" key="14">
    <source>
        <dbReference type="PIRSR" id="PIRSR611782-1"/>
    </source>
</evidence>
<dbReference type="Pfam" id="PF00595">
    <property type="entry name" value="PDZ"/>
    <property type="match status" value="1"/>
</dbReference>
<feature type="active site" description="Charge relay system" evidence="14">
    <location>
        <position position="145"/>
    </location>
</feature>
<dbReference type="InterPro" id="IPR001478">
    <property type="entry name" value="PDZ"/>
</dbReference>
<gene>
    <name evidence="18" type="ORF">G6N74_04110</name>
</gene>
<dbReference type="InterPro" id="IPR036034">
    <property type="entry name" value="PDZ_sf"/>
</dbReference>
<dbReference type="FunFam" id="2.40.10.120:FF:000007">
    <property type="entry name" value="Periplasmic serine endoprotease DegP-like"/>
    <property type="match status" value="1"/>
</dbReference>
<reference evidence="18 19" key="1">
    <citation type="submission" date="2020-02" db="EMBL/GenBank/DDBJ databases">
        <title>Genome sequence of the type strain CGMCC 1.15528 of Mesorhizobium zhangyense.</title>
        <authorList>
            <person name="Gao J."/>
            <person name="Sun J."/>
        </authorList>
    </citation>
    <scope>NUCLEOTIDE SEQUENCE [LARGE SCALE GENOMIC DNA]</scope>
    <source>
        <strain evidence="18 19">CGMCC 1.15528</strain>
    </source>
</reference>
<dbReference type="InterPro" id="IPR051201">
    <property type="entry name" value="Chloro_Bact_Ser_Proteases"/>
</dbReference>
<feature type="compositionally biased region" description="Polar residues" evidence="16">
    <location>
        <begin position="389"/>
        <end position="419"/>
    </location>
</feature>
<dbReference type="NCBIfam" id="TIGR02037">
    <property type="entry name" value="degP_htrA_DO"/>
    <property type="match status" value="1"/>
</dbReference>
<dbReference type="RefSeq" id="WP_165114711.1">
    <property type="nucleotide sequence ID" value="NZ_JAAKZG010000002.1"/>
</dbReference>
<evidence type="ECO:0000259" key="17">
    <source>
        <dbReference type="PROSITE" id="PS50106"/>
    </source>
</evidence>
<evidence type="ECO:0000313" key="19">
    <source>
        <dbReference type="Proteomes" id="UP000481252"/>
    </source>
</evidence>
<dbReference type="GO" id="GO:0006508">
    <property type="term" value="P:proteolysis"/>
    <property type="evidence" value="ECO:0007669"/>
    <property type="project" value="UniProtKB-KW"/>
</dbReference>
<evidence type="ECO:0000256" key="5">
    <source>
        <dbReference type="ARBA" id="ARBA00013958"/>
    </source>
</evidence>
<feature type="region of interest" description="Disordered" evidence="16">
    <location>
        <begin position="389"/>
        <end position="421"/>
    </location>
</feature>
<dbReference type="Pfam" id="PF13180">
    <property type="entry name" value="PDZ_2"/>
    <property type="match status" value="1"/>
</dbReference>
<evidence type="ECO:0000256" key="12">
    <source>
        <dbReference type="ARBA" id="ARBA00023016"/>
    </source>
</evidence>
<evidence type="ECO:0000256" key="4">
    <source>
        <dbReference type="ARBA" id="ARBA00013035"/>
    </source>
</evidence>
<comment type="catalytic activity">
    <reaction evidence="1">
        <text>Acts on substrates that are at least partially unfolded. The cleavage site P1 residue is normally between a pair of hydrophobic residues, such as Val-|-Val.</text>
        <dbReference type="EC" id="3.4.21.107"/>
    </reaction>
</comment>
<evidence type="ECO:0000256" key="16">
    <source>
        <dbReference type="SAM" id="MobiDB-lite"/>
    </source>
</evidence>
<dbReference type="Gene3D" id="2.40.10.120">
    <property type="match status" value="1"/>
</dbReference>
<dbReference type="CDD" id="cd10839">
    <property type="entry name" value="cpPDZ1_DegP-like"/>
    <property type="match status" value="1"/>
</dbReference>
<evidence type="ECO:0000256" key="10">
    <source>
        <dbReference type="ARBA" id="ARBA00022801"/>
    </source>
</evidence>
<evidence type="ECO:0000256" key="7">
    <source>
        <dbReference type="ARBA" id="ARBA00022729"/>
    </source>
</evidence>
<protein>
    <recommendedName>
        <fullName evidence="5">Probable periplasmic serine endoprotease DegP-like</fullName>
        <ecNumber evidence="4">3.4.21.107</ecNumber>
    </recommendedName>
    <alternativeName>
        <fullName evidence="13">Protease Do</fullName>
    </alternativeName>
</protein>
<dbReference type="Proteomes" id="UP000481252">
    <property type="component" value="Unassembled WGS sequence"/>
</dbReference>
<evidence type="ECO:0000256" key="13">
    <source>
        <dbReference type="ARBA" id="ARBA00032850"/>
    </source>
</evidence>
<dbReference type="Gene3D" id="2.30.42.10">
    <property type="match status" value="2"/>
</dbReference>
<feature type="domain" description="PDZ" evidence="17">
    <location>
        <begin position="412"/>
        <end position="503"/>
    </location>
</feature>
<evidence type="ECO:0000256" key="15">
    <source>
        <dbReference type="PIRSR" id="PIRSR611782-2"/>
    </source>
</evidence>
<comment type="caution">
    <text evidence="18">The sequence shown here is derived from an EMBL/GenBank/DDBJ whole genome shotgun (WGS) entry which is preliminary data.</text>
</comment>
<evidence type="ECO:0000256" key="11">
    <source>
        <dbReference type="ARBA" id="ARBA00022825"/>
    </source>
</evidence>
<dbReference type="Pfam" id="PF13365">
    <property type="entry name" value="Trypsin_2"/>
    <property type="match status" value="1"/>
</dbReference>
<dbReference type="SUPFAM" id="SSF50494">
    <property type="entry name" value="Trypsin-like serine proteases"/>
    <property type="match status" value="1"/>
</dbReference>
<dbReference type="SUPFAM" id="SSF50156">
    <property type="entry name" value="PDZ domain-like"/>
    <property type="match status" value="2"/>
</dbReference>
<keyword evidence="11" id="KW-0720">Serine protease</keyword>
<proteinExistence type="inferred from homology"/>
<comment type="subcellular location">
    <subcellularLocation>
        <location evidence="2">Periplasm</location>
    </subcellularLocation>
</comment>
<dbReference type="EC" id="3.4.21.107" evidence="4"/>
<keyword evidence="19" id="KW-1185">Reference proteome</keyword>
<feature type="binding site" evidence="15">
    <location>
        <begin position="247"/>
        <end position="249"/>
    </location>
    <ligand>
        <name>substrate</name>
    </ligand>
</feature>
<dbReference type="GO" id="GO:0042597">
    <property type="term" value="C:periplasmic space"/>
    <property type="evidence" value="ECO:0007669"/>
    <property type="project" value="UniProtKB-SubCell"/>
</dbReference>
<keyword evidence="8" id="KW-0677">Repeat</keyword>
<dbReference type="InterPro" id="IPR009003">
    <property type="entry name" value="Peptidase_S1_PA"/>
</dbReference>
<sequence>MSSNILRRHRVAALLGAALIITPLVLSPVLRAGAAEAVQPTPVTGIMAPSGSFAPIVNADKPAVVTIMTKMKVDASASDDSGDGQQQPFSGNSPFDQYFRQFFGDQGMPQQQMRPHRPDSGGQEAEALGSGFIIASDGTIVTNNHVVDGATEIKVVLDDGTELPATLVGRDAKSDLAVVKVKFDKPLPTVKWGDSDKLSLGDQVLAIGNPFGIGTTVTAGIVSARGRDLHSGPYDDFIQVDAAINHGNSGGPLVAMDGSVVGINSAIYSPNGGSVGVGFAIPSDQAQSVVAKLIKSGSIEHGYIGVQIQPVTADVANAIGLDHPTGALIAHVSDDSPAAAAGLKTGDIVTALGGRDIKDPKDLSRAVADVSPGTKEDLTVWRKGSSVNVPITVGQNGDEQKTASADSTPDQSSGRNSVPSLGLALTDITPQARQALNLSNGEQGALVARVNPDKAGAEQGIREGDLIVSVNQTPVKNAREASRAVAEAGKAGKKSVLLLVERGDTQTFIAVPFDHA</sequence>
<keyword evidence="6 18" id="KW-0645">Protease</keyword>
<feature type="domain" description="PDZ" evidence="17">
    <location>
        <begin position="290"/>
        <end position="359"/>
    </location>
</feature>
<dbReference type="PANTHER" id="PTHR43343">
    <property type="entry name" value="PEPTIDASE S12"/>
    <property type="match status" value="1"/>
</dbReference>
<comment type="similarity">
    <text evidence="3">Belongs to the peptidase S1C family.</text>
</comment>
<dbReference type="EMBL" id="JAAKZG010000002">
    <property type="protein sequence ID" value="NGN40239.1"/>
    <property type="molecule type" value="Genomic_DNA"/>
</dbReference>
<evidence type="ECO:0000256" key="3">
    <source>
        <dbReference type="ARBA" id="ARBA00010541"/>
    </source>
</evidence>
<keyword evidence="10" id="KW-0378">Hydrolase</keyword>
<accession>A0A7C9R5A7</accession>
<keyword evidence="9" id="KW-0574">Periplasm</keyword>
<feature type="binding site" evidence="15">
    <location>
        <position position="145"/>
    </location>
    <ligand>
        <name>substrate</name>
    </ligand>
</feature>
<dbReference type="AlphaFoldDB" id="A0A7C9R5A7"/>
<evidence type="ECO:0000313" key="18">
    <source>
        <dbReference type="EMBL" id="NGN40239.1"/>
    </source>
</evidence>